<name>A0A8S8X7F3_9PROT</name>
<gene>
    <name evidence="1" type="primary">mhpD_2</name>
    <name evidence="1" type="ORF">TMPK1_13700</name>
</gene>
<dbReference type="PANTHER" id="PTHR30143:SF0">
    <property type="entry name" value="2-KETO-4-PENTENOATE HYDRATASE"/>
    <property type="match status" value="1"/>
</dbReference>
<evidence type="ECO:0000313" key="1">
    <source>
        <dbReference type="EMBL" id="GIL39133.1"/>
    </source>
</evidence>
<proteinExistence type="predicted"/>
<comment type="caution">
    <text evidence="1">The sequence shown here is derived from an EMBL/GenBank/DDBJ whole genome shotgun (WGS) entry which is preliminary data.</text>
</comment>
<dbReference type="RefSeq" id="WP_420242231.1">
    <property type="nucleotide sequence ID" value="NZ_BOPV01000001.1"/>
</dbReference>
<evidence type="ECO:0000313" key="2">
    <source>
        <dbReference type="Proteomes" id="UP000681075"/>
    </source>
</evidence>
<dbReference type="Proteomes" id="UP000681075">
    <property type="component" value="Unassembled WGS sequence"/>
</dbReference>
<reference evidence="1" key="1">
    <citation type="submission" date="2021-02" db="EMBL/GenBank/DDBJ databases">
        <title>Genome sequence of Rhodospirillales sp. strain TMPK1 isolated from soil.</title>
        <authorList>
            <person name="Nakai R."/>
            <person name="Kusada H."/>
            <person name="Tamaki H."/>
        </authorList>
    </citation>
    <scope>NUCLEOTIDE SEQUENCE</scope>
    <source>
        <strain evidence="1">TMPK1</strain>
    </source>
</reference>
<dbReference type="EMBL" id="BOPV01000001">
    <property type="protein sequence ID" value="GIL39133.1"/>
    <property type="molecule type" value="Genomic_DNA"/>
</dbReference>
<dbReference type="InterPro" id="IPR036663">
    <property type="entry name" value="Fumarylacetoacetase_C_sf"/>
</dbReference>
<dbReference type="GO" id="GO:0008684">
    <property type="term" value="F:2-oxopent-4-enoate hydratase activity"/>
    <property type="evidence" value="ECO:0007669"/>
    <property type="project" value="TreeGrafter"/>
</dbReference>
<dbReference type="Gene3D" id="3.90.850.10">
    <property type="entry name" value="Fumarylacetoacetase-like, C-terminal domain"/>
    <property type="match status" value="1"/>
</dbReference>
<organism evidence="1 2">
    <name type="scientific">Roseiterribacter gracilis</name>
    <dbReference type="NCBI Taxonomy" id="2812848"/>
    <lineage>
        <taxon>Bacteria</taxon>
        <taxon>Pseudomonadati</taxon>
        <taxon>Pseudomonadota</taxon>
        <taxon>Alphaproteobacteria</taxon>
        <taxon>Rhodospirillales</taxon>
        <taxon>Roseiterribacteraceae</taxon>
        <taxon>Roseiterribacter</taxon>
    </lineage>
</organism>
<dbReference type="PANTHER" id="PTHR30143">
    <property type="entry name" value="ACID HYDRATASE"/>
    <property type="match status" value="1"/>
</dbReference>
<dbReference type="SUPFAM" id="SSF56529">
    <property type="entry name" value="FAH"/>
    <property type="match status" value="1"/>
</dbReference>
<sequence>MSPPDNVSAAAAALHAARASTIAIEPVSESFAIRDLAGAYAVQDRNTDRKLAEGARIVGRKIGLTSQAVQQQLGVDQPDYGVLFADMAVANADEIDLATMIAPRVEAEVAFVMARGLPDPDVTPGEVEAAIAYALPAIEVVDSAIRDWRISLIDTVADNASCGRYVLGRTPVSLRGLDLRLCGMVMEDRGRTVSLGTGAACLGHPVAALHWLARTMCAIGRPIGEGDVVLSGALGPMVGAVDGARYVAEIGGLGSVSVSFGRRT</sequence>
<dbReference type="InterPro" id="IPR050772">
    <property type="entry name" value="Hydratase-Decarb/MhpD_sf"/>
</dbReference>
<dbReference type="GO" id="GO:0005737">
    <property type="term" value="C:cytoplasm"/>
    <property type="evidence" value="ECO:0007669"/>
    <property type="project" value="TreeGrafter"/>
</dbReference>
<keyword evidence="2" id="KW-1185">Reference proteome</keyword>
<protein>
    <submittedName>
        <fullName evidence="1">2-keto-4-pentenoate hydratase</fullName>
    </submittedName>
</protein>
<dbReference type="AlphaFoldDB" id="A0A8S8X7F3"/>
<accession>A0A8S8X7F3</accession>